<evidence type="ECO:0008006" key="3">
    <source>
        <dbReference type="Google" id="ProtNLM"/>
    </source>
</evidence>
<keyword evidence="2" id="KW-1185">Reference proteome</keyword>
<dbReference type="EMBL" id="JBHUMF010000031">
    <property type="protein sequence ID" value="MFD2682165.1"/>
    <property type="molecule type" value="Genomic_DNA"/>
</dbReference>
<reference evidence="2" key="1">
    <citation type="journal article" date="2019" name="Int. J. Syst. Evol. Microbiol.">
        <title>The Global Catalogue of Microorganisms (GCM) 10K type strain sequencing project: providing services to taxonomists for standard genome sequencing and annotation.</title>
        <authorList>
            <consortium name="The Broad Institute Genomics Platform"/>
            <consortium name="The Broad Institute Genome Sequencing Center for Infectious Disease"/>
            <person name="Wu L."/>
            <person name="Ma J."/>
        </authorList>
    </citation>
    <scope>NUCLEOTIDE SEQUENCE [LARGE SCALE GENOMIC DNA]</scope>
    <source>
        <strain evidence="2">KCTC 3913</strain>
    </source>
</reference>
<protein>
    <recommendedName>
        <fullName evidence="3">DUF2524 family protein</fullName>
    </recommendedName>
</protein>
<accession>A0ABW5RV31</accession>
<evidence type="ECO:0000313" key="2">
    <source>
        <dbReference type="Proteomes" id="UP001597506"/>
    </source>
</evidence>
<gene>
    <name evidence="1" type="ORF">ACFSUL_15605</name>
</gene>
<sequence length="80" mass="9445">MAEYNGNFQEALEQLELAKKSMLDAQGYNDPQHFQRADQQIKYAQQLMNTTRPVTEDEKKLLIRSQDMLRQLEEIDQSIQ</sequence>
<dbReference type="RefSeq" id="WP_071412268.1">
    <property type="nucleotide sequence ID" value="NZ_JBHUMF010000031.1"/>
</dbReference>
<organism evidence="1 2">
    <name type="scientific">Bacillus seohaeanensis</name>
    <dbReference type="NCBI Taxonomy" id="284580"/>
    <lineage>
        <taxon>Bacteria</taxon>
        <taxon>Bacillati</taxon>
        <taxon>Bacillota</taxon>
        <taxon>Bacilli</taxon>
        <taxon>Bacillales</taxon>
        <taxon>Bacillaceae</taxon>
        <taxon>Bacillus</taxon>
    </lineage>
</organism>
<evidence type="ECO:0000313" key="1">
    <source>
        <dbReference type="EMBL" id="MFD2682165.1"/>
    </source>
</evidence>
<name>A0ABW5RV31_9BACI</name>
<proteinExistence type="predicted"/>
<comment type="caution">
    <text evidence="1">The sequence shown here is derived from an EMBL/GenBank/DDBJ whole genome shotgun (WGS) entry which is preliminary data.</text>
</comment>
<dbReference type="Proteomes" id="UP001597506">
    <property type="component" value="Unassembled WGS sequence"/>
</dbReference>